<reference evidence="1" key="2">
    <citation type="journal article" date="2015" name="Data Brief">
        <title>Shoot transcriptome of the giant reed, Arundo donax.</title>
        <authorList>
            <person name="Barrero R.A."/>
            <person name="Guerrero F.D."/>
            <person name="Moolhuijzen P."/>
            <person name="Goolsby J.A."/>
            <person name="Tidwell J."/>
            <person name="Bellgard S.E."/>
            <person name="Bellgard M.I."/>
        </authorList>
    </citation>
    <scope>NUCLEOTIDE SEQUENCE</scope>
    <source>
        <tissue evidence="1">Shoot tissue taken approximately 20 cm above the soil surface</tissue>
    </source>
</reference>
<protein>
    <submittedName>
        <fullName evidence="1">Uncharacterized protein</fullName>
    </submittedName>
</protein>
<proteinExistence type="predicted"/>
<sequence>MTWRSSAAEMKPFWSLSNTRKASLSSSSESVSFILRAIRLRNSGKSIVPLPSASTSLIIS</sequence>
<name>A0A0A9ENU5_ARUDO</name>
<evidence type="ECO:0000313" key="1">
    <source>
        <dbReference type="EMBL" id="JAE01782.1"/>
    </source>
</evidence>
<dbReference type="EMBL" id="GBRH01196114">
    <property type="protein sequence ID" value="JAE01782.1"/>
    <property type="molecule type" value="Transcribed_RNA"/>
</dbReference>
<organism evidence="1">
    <name type="scientific">Arundo donax</name>
    <name type="common">Giant reed</name>
    <name type="synonym">Donax arundinaceus</name>
    <dbReference type="NCBI Taxonomy" id="35708"/>
    <lineage>
        <taxon>Eukaryota</taxon>
        <taxon>Viridiplantae</taxon>
        <taxon>Streptophyta</taxon>
        <taxon>Embryophyta</taxon>
        <taxon>Tracheophyta</taxon>
        <taxon>Spermatophyta</taxon>
        <taxon>Magnoliopsida</taxon>
        <taxon>Liliopsida</taxon>
        <taxon>Poales</taxon>
        <taxon>Poaceae</taxon>
        <taxon>PACMAD clade</taxon>
        <taxon>Arundinoideae</taxon>
        <taxon>Arundineae</taxon>
        <taxon>Arundo</taxon>
    </lineage>
</organism>
<dbReference type="AlphaFoldDB" id="A0A0A9ENU5"/>
<accession>A0A0A9ENU5</accession>
<reference evidence="1" key="1">
    <citation type="submission" date="2014-09" db="EMBL/GenBank/DDBJ databases">
        <authorList>
            <person name="Magalhaes I.L.F."/>
            <person name="Oliveira U."/>
            <person name="Santos F.R."/>
            <person name="Vidigal T.H.D.A."/>
            <person name="Brescovit A.D."/>
            <person name="Santos A.J."/>
        </authorList>
    </citation>
    <scope>NUCLEOTIDE SEQUENCE</scope>
    <source>
        <tissue evidence="1">Shoot tissue taken approximately 20 cm above the soil surface</tissue>
    </source>
</reference>